<dbReference type="AlphaFoldDB" id="A0A0D4CNA2"/>
<dbReference type="Proteomes" id="UP000003645">
    <property type="component" value="Plasmid pLM1"/>
</dbReference>
<evidence type="ECO:0000313" key="1">
    <source>
        <dbReference type="EMBL" id="AJT51597.1"/>
    </source>
</evidence>
<sequence length="95" mass="11247">MTKTDDFIKKIEQLDPHLKVTTYHDLCNYTLDKVNMIIWYVNDGDLKMPFVTFTYINGVPVVETDCNRFAKDDLVLYGKIINLCTEYFSFLYEED</sequence>
<dbReference type="HOGENOM" id="CLU_2369307_0_0_9"/>
<proteinExistence type="predicted"/>
<protein>
    <submittedName>
        <fullName evidence="1">Uncharacterized protein</fullName>
    </submittedName>
</protein>
<organism evidence="1 2">
    <name type="scientific">Limosilactobacillus mucosae LM1</name>
    <dbReference type="NCBI Taxonomy" id="1130798"/>
    <lineage>
        <taxon>Bacteria</taxon>
        <taxon>Bacillati</taxon>
        <taxon>Bacillota</taxon>
        <taxon>Bacilli</taxon>
        <taxon>Lactobacillales</taxon>
        <taxon>Lactobacillaceae</taxon>
        <taxon>Limosilactobacillus</taxon>
    </lineage>
</organism>
<dbReference type="KEGG" id="lmu:LBLM1_11255"/>
<accession>A0A0D4CNA2</accession>
<gene>
    <name evidence="1" type="ORF">LBLM1_11255</name>
</gene>
<keyword evidence="1" id="KW-0614">Plasmid</keyword>
<geneLocation type="plasmid" evidence="1 2">
    <name>pLM1</name>
</geneLocation>
<dbReference type="EMBL" id="CP011014">
    <property type="protein sequence ID" value="AJT51597.1"/>
    <property type="molecule type" value="Genomic_DNA"/>
</dbReference>
<dbReference type="RefSeq" id="WP_039946299.1">
    <property type="nucleotide sequence ID" value="NZ_CP011014.1"/>
</dbReference>
<reference evidence="1 2" key="1">
    <citation type="journal article" date="2012" name="J. Bacteriol.">
        <title>Genome sequence of Lactobacillus mucosae LM1, isolated from piglet feces.</title>
        <authorList>
            <person name="Lee J.H."/>
            <person name="Valeriano V.D."/>
            <person name="Shin Y.R."/>
            <person name="Chae J.P."/>
            <person name="Kim G.B."/>
            <person name="Ham J.S."/>
            <person name="Chun J."/>
            <person name="Kang D.K."/>
        </authorList>
    </citation>
    <scope>NUCLEOTIDE SEQUENCE [LARGE SCALE GENOMIC DNA]</scope>
    <source>
        <strain evidence="1 2">LM1</strain>
        <plasmid evidence="1">pLM1</plasmid>
    </source>
</reference>
<keyword evidence="2" id="KW-1185">Reference proteome</keyword>
<name>A0A0D4CNA2_LIMMU</name>
<evidence type="ECO:0000313" key="2">
    <source>
        <dbReference type="Proteomes" id="UP000003645"/>
    </source>
</evidence>